<name>A0A5Q2N2D5_9FIRM</name>
<gene>
    <name evidence="1" type="ORF">FTV88_1911</name>
</gene>
<dbReference type="Proteomes" id="UP000366051">
    <property type="component" value="Chromosome"/>
</dbReference>
<evidence type="ECO:0000313" key="2">
    <source>
        <dbReference type="Proteomes" id="UP000366051"/>
    </source>
</evidence>
<dbReference type="OrthoDB" id="1488830at2"/>
<protein>
    <submittedName>
        <fullName evidence="1">PD-(D/E)XK nuclease family protein</fullName>
    </submittedName>
</protein>
<dbReference type="KEGG" id="hcv:FTV88_1911"/>
<dbReference type="EMBL" id="CP045875">
    <property type="protein sequence ID" value="QGG48009.1"/>
    <property type="molecule type" value="Genomic_DNA"/>
</dbReference>
<organism evidence="1 2">
    <name type="scientific">Heliorestis convoluta</name>
    <dbReference type="NCBI Taxonomy" id="356322"/>
    <lineage>
        <taxon>Bacteria</taxon>
        <taxon>Bacillati</taxon>
        <taxon>Bacillota</taxon>
        <taxon>Clostridia</taxon>
        <taxon>Eubacteriales</taxon>
        <taxon>Heliobacteriaceae</taxon>
        <taxon>Heliorestis</taxon>
    </lineage>
</organism>
<proteinExistence type="predicted"/>
<dbReference type="AlphaFoldDB" id="A0A5Q2N2D5"/>
<dbReference type="RefSeq" id="WP_153725283.1">
    <property type="nucleotide sequence ID" value="NZ_CP045875.1"/>
</dbReference>
<reference evidence="2" key="1">
    <citation type="submission" date="2019-11" db="EMBL/GenBank/DDBJ databases">
        <title>Genome sequence of Heliorestis convoluta strain HH, an alkaliphilic and minimalistic phototrophic bacterium from a soda lake in Egypt.</title>
        <authorList>
            <person name="Dewey E.D."/>
            <person name="Stokes L.M."/>
            <person name="Burchell B.M."/>
            <person name="Shaffer K.N."/>
            <person name="Huntington A.M."/>
            <person name="Baker J.M."/>
            <person name="Nadendla S."/>
            <person name="Giglio M.G."/>
            <person name="Touchman J.W."/>
            <person name="Blankenship R.E."/>
            <person name="Madigan M.T."/>
            <person name="Sattley W.M."/>
        </authorList>
    </citation>
    <scope>NUCLEOTIDE SEQUENCE [LARGE SCALE GENOMIC DNA]</scope>
    <source>
        <strain evidence="2">HH</strain>
    </source>
</reference>
<accession>A0A5Q2N2D5</accession>
<sequence length="486" mass="54976">MHIILGHWLDSVAYPDALGYRDASVGTFVTGFKGFIGVLETQLGLTSPKVSENLRIAEWQALIRQHDTGNMPFSKSFETDSWNTAKELLRRRDELVLAGWDPTIHVGGGIWIDTLAQLERANKDGKKGFPDRVRALLATLQKEDHLPIDRITIVDKDETLWDPWSISLINEVKRLGVKVLKEDVLKEKEEEKPLSDLSLLQKILAGEAPTGEARGDGSLLLIRSEQEWDGADFLTSWLQEKGSEKTILIKGNGSLFLDEYLHRRGLPAPGVDGLSKWRSVLQVLPLTIDTYWKPLRIERVMELLTIPSSPVPGRIRYKLARVLADTPGIGGPQWVQALEDGTKEYEELWLSQELEPSEIQKRRKSLDEKLTLWINHDYYDVHEGIPLEKLIQICQKVSQWAMNQSLFTNESIYHHVMEYAKEVIEGVKTLGENSVSRLQVTRILDSVMGEGSRLSDYVSRSFFMANGSSSRPNLGQSRYHSLVGLS</sequence>
<evidence type="ECO:0000313" key="1">
    <source>
        <dbReference type="EMBL" id="QGG48009.1"/>
    </source>
</evidence>
<keyword evidence="2" id="KW-1185">Reference proteome</keyword>